<feature type="domain" description="Protein kinase" evidence="6">
    <location>
        <begin position="3"/>
        <end position="282"/>
    </location>
</feature>
<accession>A0ABV5FBU3</accession>
<evidence type="ECO:0000313" key="7">
    <source>
        <dbReference type="EMBL" id="MFB9056922.1"/>
    </source>
</evidence>
<evidence type="ECO:0000259" key="6">
    <source>
        <dbReference type="PROSITE" id="PS50011"/>
    </source>
</evidence>
<reference evidence="7 8" key="1">
    <citation type="submission" date="2024-09" db="EMBL/GenBank/DDBJ databases">
        <authorList>
            <person name="Sun Q."/>
            <person name="Mori K."/>
        </authorList>
    </citation>
    <scope>NUCLEOTIDE SEQUENCE [LARGE SCALE GENOMIC DNA]</scope>
    <source>
        <strain evidence="7 8">CECT 8622</strain>
    </source>
</reference>
<dbReference type="Gene3D" id="1.10.510.10">
    <property type="entry name" value="Transferase(Phosphotransferase) domain 1"/>
    <property type="match status" value="1"/>
</dbReference>
<evidence type="ECO:0000313" key="8">
    <source>
        <dbReference type="Proteomes" id="UP001589585"/>
    </source>
</evidence>
<dbReference type="PANTHER" id="PTHR43289">
    <property type="entry name" value="MITOGEN-ACTIVATED PROTEIN KINASE KINASE KINASE 20-RELATED"/>
    <property type="match status" value="1"/>
</dbReference>
<keyword evidence="3 7" id="KW-0418">Kinase</keyword>
<comment type="caution">
    <text evidence="7">The sequence shown here is derived from an EMBL/GenBank/DDBJ whole genome shotgun (WGS) entry which is preliminary data.</text>
</comment>
<name>A0ABV5FBU3_9FLAO</name>
<evidence type="ECO:0000256" key="5">
    <source>
        <dbReference type="PROSITE-ProRule" id="PRU10141"/>
    </source>
</evidence>
<dbReference type="EMBL" id="JBHMFC010000035">
    <property type="protein sequence ID" value="MFB9056922.1"/>
    <property type="molecule type" value="Genomic_DNA"/>
</dbReference>
<protein>
    <submittedName>
        <fullName evidence="7">Serine/threonine protein kinase</fullName>
    </submittedName>
</protein>
<evidence type="ECO:0000256" key="4">
    <source>
        <dbReference type="ARBA" id="ARBA00022840"/>
    </source>
</evidence>
<dbReference type="CDD" id="cd14014">
    <property type="entry name" value="STKc_PknB_like"/>
    <property type="match status" value="1"/>
</dbReference>
<feature type="binding site" evidence="5">
    <location>
        <position position="31"/>
    </location>
    <ligand>
        <name>ATP</name>
        <dbReference type="ChEBI" id="CHEBI:30616"/>
    </ligand>
</feature>
<proteinExistence type="predicted"/>
<evidence type="ECO:0000256" key="1">
    <source>
        <dbReference type="ARBA" id="ARBA00022679"/>
    </source>
</evidence>
<keyword evidence="2 5" id="KW-0547">Nucleotide-binding</keyword>
<dbReference type="SUPFAM" id="SSF56112">
    <property type="entry name" value="Protein kinase-like (PK-like)"/>
    <property type="match status" value="1"/>
</dbReference>
<dbReference type="Pfam" id="PF00069">
    <property type="entry name" value="Pkinase"/>
    <property type="match status" value="1"/>
</dbReference>
<dbReference type="PROSITE" id="PS50011">
    <property type="entry name" value="PROTEIN_KINASE_DOM"/>
    <property type="match status" value="1"/>
</dbReference>
<dbReference type="PROSITE" id="PS00107">
    <property type="entry name" value="PROTEIN_KINASE_ATP"/>
    <property type="match status" value="1"/>
</dbReference>
<sequence>MKYDKIEKLGQGGFGNVYHVKDENGAEMALKTFDLHPSMVSITEIAKKRFIKEAIYQQQIGHPNIVEIYSIYQNEEPPFFTMELAESSMLKDMNDGTLDSSNYLKCIYDIMAGLEEMHKLGMYHRDLKPGNVLRFSYGYAISDFGLISLNKTGITTLTKTGMSKTSDLYTAPEITQDLKFASIQSDIFSLGCILHDFVGNSQRIPCNEISDSSKFGNLLQSATRMDPSRRFSSVASFREALNSITSTIEDAKTEVAEIVLETLNKPSTDFDENDVSKLSDFLSSGVVEDEKDIIMSSIKLNHIKEILKYPHLSTYIAKSYFNFVRNGNFPWDFCDTLKNRVTEFMEIGTVDILSEGIFALLYMGTKHNRWYVQRAAASYLKNDIDSTLLKRIEMEIIVDGSKFCSAFKHLLYSIDEKSKNFNSDFQEIYKKVCSK</sequence>
<keyword evidence="1" id="KW-0808">Transferase</keyword>
<dbReference type="InterPro" id="IPR017441">
    <property type="entry name" value="Protein_kinase_ATP_BS"/>
</dbReference>
<evidence type="ECO:0000256" key="2">
    <source>
        <dbReference type="ARBA" id="ARBA00022741"/>
    </source>
</evidence>
<dbReference type="InterPro" id="IPR000719">
    <property type="entry name" value="Prot_kinase_dom"/>
</dbReference>
<gene>
    <name evidence="7" type="ORF">ACFFU9_09225</name>
</gene>
<keyword evidence="8" id="KW-1185">Reference proteome</keyword>
<evidence type="ECO:0000256" key="3">
    <source>
        <dbReference type="ARBA" id="ARBA00022777"/>
    </source>
</evidence>
<dbReference type="Proteomes" id="UP001589585">
    <property type="component" value="Unassembled WGS sequence"/>
</dbReference>
<dbReference type="InterPro" id="IPR011009">
    <property type="entry name" value="Kinase-like_dom_sf"/>
</dbReference>
<dbReference type="PANTHER" id="PTHR43289:SF33">
    <property type="entry name" value="SERINE_THREONINE KINASE 31"/>
    <property type="match status" value="1"/>
</dbReference>
<dbReference type="RefSeq" id="WP_194510008.1">
    <property type="nucleotide sequence ID" value="NZ_JBHMFC010000035.1"/>
</dbReference>
<keyword evidence="7" id="KW-0723">Serine/threonine-protein kinase</keyword>
<organism evidence="7 8">
    <name type="scientific">Mariniflexile ostreae</name>
    <dbReference type="NCBI Taxonomy" id="1520892"/>
    <lineage>
        <taxon>Bacteria</taxon>
        <taxon>Pseudomonadati</taxon>
        <taxon>Bacteroidota</taxon>
        <taxon>Flavobacteriia</taxon>
        <taxon>Flavobacteriales</taxon>
        <taxon>Flavobacteriaceae</taxon>
        <taxon>Mariniflexile</taxon>
    </lineage>
</organism>
<dbReference type="SMART" id="SM00220">
    <property type="entry name" value="S_TKc"/>
    <property type="match status" value="1"/>
</dbReference>
<dbReference type="GO" id="GO:0004674">
    <property type="term" value="F:protein serine/threonine kinase activity"/>
    <property type="evidence" value="ECO:0007669"/>
    <property type="project" value="UniProtKB-KW"/>
</dbReference>
<keyword evidence="4 5" id="KW-0067">ATP-binding</keyword>